<evidence type="ECO:0000313" key="4">
    <source>
        <dbReference type="EMBL" id="CAB4666879.1"/>
    </source>
</evidence>
<evidence type="ECO:0000259" key="2">
    <source>
        <dbReference type="Pfam" id="PF01370"/>
    </source>
</evidence>
<dbReference type="EMBL" id="CAEZSM010000122">
    <property type="protein sequence ID" value="CAB4547677.1"/>
    <property type="molecule type" value="Genomic_DNA"/>
</dbReference>
<comment type="similarity">
    <text evidence="1">Belongs to the NAD(P)-dependent epimerase/dehydratase family.</text>
</comment>
<dbReference type="Gene3D" id="3.40.50.720">
    <property type="entry name" value="NAD(P)-binding Rossmann-like Domain"/>
    <property type="match status" value="1"/>
</dbReference>
<dbReference type="PROSITE" id="PS51257">
    <property type="entry name" value="PROKAR_LIPOPROTEIN"/>
    <property type="match status" value="1"/>
</dbReference>
<name>A0A6J6M0P5_9ZZZZ</name>
<feature type="domain" description="NAD-dependent epimerase/dehydratase" evidence="2">
    <location>
        <begin position="4"/>
        <end position="207"/>
    </location>
</feature>
<protein>
    <submittedName>
        <fullName evidence="4">Unannotated protein</fullName>
    </submittedName>
</protein>
<dbReference type="PANTHER" id="PTHR43000">
    <property type="entry name" value="DTDP-D-GLUCOSE 4,6-DEHYDRATASE-RELATED"/>
    <property type="match status" value="1"/>
</dbReference>
<organism evidence="4">
    <name type="scientific">freshwater metagenome</name>
    <dbReference type="NCBI Taxonomy" id="449393"/>
    <lineage>
        <taxon>unclassified sequences</taxon>
        <taxon>metagenomes</taxon>
        <taxon>ecological metagenomes</taxon>
    </lineage>
</organism>
<evidence type="ECO:0000313" key="3">
    <source>
        <dbReference type="EMBL" id="CAB4547677.1"/>
    </source>
</evidence>
<proteinExistence type="inferred from homology"/>
<evidence type="ECO:0000256" key="1">
    <source>
        <dbReference type="ARBA" id="ARBA00007637"/>
    </source>
</evidence>
<dbReference type="InterPro" id="IPR001509">
    <property type="entry name" value="Epimerase_deHydtase"/>
</dbReference>
<dbReference type="Pfam" id="PF01370">
    <property type="entry name" value="Epimerase"/>
    <property type="match status" value="1"/>
</dbReference>
<accession>A0A6J6M0P5</accession>
<dbReference type="InterPro" id="IPR036291">
    <property type="entry name" value="NAD(P)-bd_dom_sf"/>
</dbReference>
<dbReference type="SUPFAM" id="SSF51735">
    <property type="entry name" value="NAD(P)-binding Rossmann-fold domains"/>
    <property type="match status" value="1"/>
</dbReference>
<gene>
    <name evidence="3" type="ORF">UFOPK1438_00861</name>
    <name evidence="4" type="ORF">UFOPK2329_00272</name>
    <name evidence="5" type="ORF">UFOPK4035_00714</name>
</gene>
<evidence type="ECO:0000313" key="5">
    <source>
        <dbReference type="EMBL" id="CAB5000072.1"/>
    </source>
</evidence>
<reference evidence="4" key="1">
    <citation type="submission" date="2020-05" db="EMBL/GenBank/DDBJ databases">
        <authorList>
            <person name="Chiriac C."/>
            <person name="Salcher M."/>
            <person name="Ghai R."/>
            <person name="Kavagutti S V."/>
        </authorList>
    </citation>
    <scope>NUCLEOTIDE SEQUENCE</scope>
</reference>
<sequence length="335" mass="37332">MKILYIGGTGTISSSCVAESLREDHEVWVLNRKQSSRRPLPAQVKVLQGDVTDRKFLEKLFSENTFDVVIDFLSFTAADAQKMVEILTDKVRQYIHISSASIYQKPVKRIPVTESTPVYNPFLVYSQDKIAGEQVLNKAYLEAGFPVTIVRPSHTYDDAMPPLMGDWTTWMRMIAGTPTVVHGDGTSLWTVTHASDLAVGLVGLIGNSPAIGETFHITSDEVHTWNEIFSTIGMAQGIKPTLLHMASDLYPIINPDWFWSHLVVGDLSHSAVFDNSKISNFVPKFNPKITWSEGAQRCQKWFEKNKSTVVADAETTKMLDRILAAQLKTVASVSQ</sequence>
<dbReference type="EMBL" id="CAFBOX010000113">
    <property type="protein sequence ID" value="CAB5000072.1"/>
    <property type="molecule type" value="Genomic_DNA"/>
</dbReference>
<dbReference type="EMBL" id="CAEZWZ010000023">
    <property type="protein sequence ID" value="CAB4666879.1"/>
    <property type="molecule type" value="Genomic_DNA"/>
</dbReference>
<dbReference type="AlphaFoldDB" id="A0A6J6M0P5"/>